<feature type="transmembrane region" description="Helical" evidence="1">
    <location>
        <begin position="191"/>
        <end position="210"/>
    </location>
</feature>
<dbReference type="Proteomes" id="UP001595868">
    <property type="component" value="Unassembled WGS sequence"/>
</dbReference>
<sequence length="216" mass="22041">MSGPFARPRSGAAAFALAGVLFVLYPALRPWHDESTTDGAIASMSSGAWVAAHLFAMLGFILLPLGLLSVRHVVGTGRAGSSASAAVVTTWIGAGLTLPYFGAEDFALHAIAGKAGAGQNLDVLGLAEAVRFGAVAATTFGLGLVLLAVGAVLTAVAVWRSGVLPRFSGVPYALGFVLFLPQFYTPPAARIGHGVLLGVGLCWLAAALWSSRPTRA</sequence>
<evidence type="ECO:0008006" key="4">
    <source>
        <dbReference type="Google" id="ProtNLM"/>
    </source>
</evidence>
<keyword evidence="3" id="KW-1185">Reference proteome</keyword>
<feature type="transmembrane region" description="Helical" evidence="1">
    <location>
        <begin position="82"/>
        <end position="101"/>
    </location>
</feature>
<keyword evidence="1" id="KW-1133">Transmembrane helix</keyword>
<evidence type="ECO:0000256" key="1">
    <source>
        <dbReference type="SAM" id="Phobius"/>
    </source>
</evidence>
<comment type="caution">
    <text evidence="2">The sequence shown here is derived from an EMBL/GenBank/DDBJ whole genome shotgun (WGS) entry which is preliminary data.</text>
</comment>
<name>A0ABV8KU12_9ACTN</name>
<dbReference type="RefSeq" id="WP_377550974.1">
    <property type="nucleotide sequence ID" value="NZ_JBHSBN010000025.1"/>
</dbReference>
<gene>
    <name evidence="2" type="ORF">ACFOX0_26790</name>
</gene>
<proteinExistence type="predicted"/>
<keyword evidence="1" id="KW-0812">Transmembrane</keyword>
<evidence type="ECO:0000313" key="3">
    <source>
        <dbReference type="Proteomes" id="UP001595868"/>
    </source>
</evidence>
<feature type="transmembrane region" description="Helical" evidence="1">
    <location>
        <begin position="48"/>
        <end position="70"/>
    </location>
</feature>
<organism evidence="2 3">
    <name type="scientific">Micromonospora zhanjiangensis</name>
    <dbReference type="NCBI Taxonomy" id="1522057"/>
    <lineage>
        <taxon>Bacteria</taxon>
        <taxon>Bacillati</taxon>
        <taxon>Actinomycetota</taxon>
        <taxon>Actinomycetes</taxon>
        <taxon>Micromonosporales</taxon>
        <taxon>Micromonosporaceae</taxon>
        <taxon>Micromonospora</taxon>
    </lineage>
</organism>
<feature type="transmembrane region" description="Helical" evidence="1">
    <location>
        <begin position="132"/>
        <end position="157"/>
    </location>
</feature>
<feature type="transmembrane region" description="Helical" evidence="1">
    <location>
        <begin position="169"/>
        <end position="185"/>
    </location>
</feature>
<feature type="transmembrane region" description="Helical" evidence="1">
    <location>
        <begin position="12"/>
        <end position="28"/>
    </location>
</feature>
<accession>A0ABV8KU12</accession>
<reference evidence="3" key="1">
    <citation type="journal article" date="2019" name="Int. J. Syst. Evol. Microbiol.">
        <title>The Global Catalogue of Microorganisms (GCM) 10K type strain sequencing project: providing services to taxonomists for standard genome sequencing and annotation.</title>
        <authorList>
            <consortium name="The Broad Institute Genomics Platform"/>
            <consortium name="The Broad Institute Genome Sequencing Center for Infectious Disease"/>
            <person name="Wu L."/>
            <person name="Ma J."/>
        </authorList>
    </citation>
    <scope>NUCLEOTIDE SEQUENCE [LARGE SCALE GENOMIC DNA]</scope>
    <source>
        <strain evidence="3">2902at01</strain>
    </source>
</reference>
<dbReference type="EMBL" id="JBHSBN010000025">
    <property type="protein sequence ID" value="MFC4109527.1"/>
    <property type="molecule type" value="Genomic_DNA"/>
</dbReference>
<evidence type="ECO:0000313" key="2">
    <source>
        <dbReference type="EMBL" id="MFC4109527.1"/>
    </source>
</evidence>
<protein>
    <recommendedName>
        <fullName evidence="4">DUF4386 family protein</fullName>
    </recommendedName>
</protein>
<keyword evidence="1" id="KW-0472">Membrane</keyword>